<reference evidence="2" key="1">
    <citation type="submission" date="2017-10" db="EMBL/GenBank/DDBJ databases">
        <title>Rapid genome shrinkage in a self-fertile nematode reveals novel sperm competition proteins.</title>
        <authorList>
            <person name="Yin D."/>
            <person name="Schwarz E.M."/>
            <person name="Thomas C.G."/>
            <person name="Felde R.L."/>
            <person name="Korf I.F."/>
            <person name="Cutter A.D."/>
            <person name="Schartner C.M."/>
            <person name="Ralston E.J."/>
            <person name="Meyer B.J."/>
            <person name="Haag E.S."/>
        </authorList>
    </citation>
    <scope>NUCLEOTIDE SEQUENCE [LARGE SCALE GENOMIC DNA]</scope>
    <source>
        <strain evidence="2">JU1422</strain>
    </source>
</reference>
<dbReference type="GO" id="GO:0016298">
    <property type="term" value="F:lipase activity"/>
    <property type="evidence" value="ECO:0007669"/>
    <property type="project" value="TreeGrafter"/>
</dbReference>
<dbReference type="InterPro" id="IPR002918">
    <property type="entry name" value="Lipase_EstA/Esterase_EstB"/>
</dbReference>
<dbReference type="SUPFAM" id="SSF53474">
    <property type="entry name" value="alpha/beta-Hydrolases"/>
    <property type="match status" value="1"/>
</dbReference>
<name>A0A2G5V0J6_9PELO</name>
<evidence type="ECO:0008006" key="3">
    <source>
        <dbReference type="Google" id="ProtNLM"/>
    </source>
</evidence>
<dbReference type="InterPro" id="IPR029058">
    <property type="entry name" value="AB_hydrolase_fold"/>
</dbReference>
<gene>
    <name evidence="1" type="primary">Cnig_chr_II.g5373</name>
    <name evidence="1" type="ORF">B9Z55_005373</name>
</gene>
<dbReference type="AlphaFoldDB" id="A0A2G5V0J6"/>
<accession>A0A2G5V0J6</accession>
<evidence type="ECO:0000313" key="2">
    <source>
        <dbReference type="Proteomes" id="UP000230233"/>
    </source>
</evidence>
<comment type="caution">
    <text evidence="1">The sequence shown here is derived from an EMBL/GenBank/DDBJ whole genome shotgun (WGS) entry which is preliminary data.</text>
</comment>
<dbReference type="PANTHER" id="PTHR32015:SF7">
    <property type="entry name" value="LIPASE RELATED"/>
    <property type="match status" value="1"/>
</dbReference>
<protein>
    <recommendedName>
        <fullName evidence="3">Lipase domain-containing protein</fullName>
    </recommendedName>
</protein>
<dbReference type="PANTHER" id="PTHR32015">
    <property type="entry name" value="FASTING INDUCED LIPASE"/>
    <property type="match status" value="1"/>
</dbReference>
<dbReference type="Pfam" id="PF01674">
    <property type="entry name" value="Lipase_2"/>
    <property type="match status" value="1"/>
</dbReference>
<evidence type="ECO:0000313" key="1">
    <source>
        <dbReference type="EMBL" id="PIC45312.1"/>
    </source>
</evidence>
<dbReference type="EMBL" id="PDUG01000002">
    <property type="protein sequence ID" value="PIC45312.1"/>
    <property type="molecule type" value="Genomic_DNA"/>
</dbReference>
<dbReference type="GO" id="GO:0016042">
    <property type="term" value="P:lipid catabolic process"/>
    <property type="evidence" value="ECO:0007669"/>
    <property type="project" value="InterPro"/>
</dbReference>
<proteinExistence type="predicted"/>
<organism evidence="1 2">
    <name type="scientific">Caenorhabditis nigoni</name>
    <dbReference type="NCBI Taxonomy" id="1611254"/>
    <lineage>
        <taxon>Eukaryota</taxon>
        <taxon>Metazoa</taxon>
        <taxon>Ecdysozoa</taxon>
        <taxon>Nematoda</taxon>
        <taxon>Chromadorea</taxon>
        <taxon>Rhabditida</taxon>
        <taxon>Rhabditina</taxon>
        <taxon>Rhabditomorpha</taxon>
        <taxon>Rhabditoidea</taxon>
        <taxon>Rhabditidae</taxon>
        <taxon>Peloderinae</taxon>
        <taxon>Caenorhabditis</taxon>
    </lineage>
</organism>
<dbReference type="FunFam" id="3.40.50.1820:FF:000377">
    <property type="entry name" value="LIPaSe related"/>
    <property type="match status" value="1"/>
</dbReference>
<keyword evidence="2" id="KW-1185">Reference proteome</keyword>
<sequence>MTENLSIKRVPNRRRMCRKDLPPKNSSNMVSRHTILLLFLVMGLASADFSASFKNFIIDNYSQQMYDDLARNDLGAVGSYGGGTHDGNGPTSRRAVILVHGTTNNAGNFFGQRNALLTNGWSEETVYGTTYGSGSAEITPATDVSMECEFVQQMRNFIKVVADFTKQKVDIIGYSLGSPIVRKAILGGNCVDDENVDLGGPLTDSVETYISVAGANKASYLCVLPITNACSSVNGLFCLSSFLKNINSEQRYEGSHIYSIYGIQDDKVGFTNLPCLSRNSRINNSDQEFSNATGNHDAILSGTIDLQMNLLNAH</sequence>
<dbReference type="STRING" id="1611254.A0A2G5V0J6"/>
<dbReference type="Gene3D" id="3.40.50.1820">
    <property type="entry name" value="alpha/beta hydrolase"/>
    <property type="match status" value="1"/>
</dbReference>
<dbReference type="Proteomes" id="UP000230233">
    <property type="component" value="Chromosome II"/>
</dbReference>
<dbReference type="OrthoDB" id="5810130at2759"/>